<comment type="caution">
    <text evidence="2">The sequence shown here is derived from an EMBL/GenBank/DDBJ whole genome shotgun (WGS) entry which is preliminary data.</text>
</comment>
<gene>
    <name evidence="2" type="ORF">LTR97_006895</name>
</gene>
<evidence type="ECO:0000313" key="3">
    <source>
        <dbReference type="Proteomes" id="UP001310594"/>
    </source>
</evidence>
<dbReference type="EMBL" id="JAVRQU010000010">
    <property type="protein sequence ID" value="KAK5697935.1"/>
    <property type="molecule type" value="Genomic_DNA"/>
</dbReference>
<protein>
    <submittedName>
        <fullName evidence="2">Uncharacterized protein</fullName>
    </submittedName>
</protein>
<organism evidence="2 3">
    <name type="scientific">Elasticomyces elasticus</name>
    <dbReference type="NCBI Taxonomy" id="574655"/>
    <lineage>
        <taxon>Eukaryota</taxon>
        <taxon>Fungi</taxon>
        <taxon>Dikarya</taxon>
        <taxon>Ascomycota</taxon>
        <taxon>Pezizomycotina</taxon>
        <taxon>Dothideomycetes</taxon>
        <taxon>Dothideomycetidae</taxon>
        <taxon>Mycosphaerellales</taxon>
        <taxon>Teratosphaeriaceae</taxon>
        <taxon>Elasticomyces</taxon>
    </lineage>
</organism>
<dbReference type="AlphaFoldDB" id="A0AAN7W8W3"/>
<keyword evidence="1" id="KW-1133">Transmembrane helix</keyword>
<accession>A0AAN7W8W3</accession>
<feature type="transmembrane region" description="Helical" evidence="1">
    <location>
        <begin position="15"/>
        <end position="35"/>
    </location>
</feature>
<name>A0AAN7W8W3_9PEZI</name>
<evidence type="ECO:0000313" key="2">
    <source>
        <dbReference type="EMBL" id="KAK5697935.1"/>
    </source>
</evidence>
<dbReference type="Proteomes" id="UP001310594">
    <property type="component" value="Unassembled WGS sequence"/>
</dbReference>
<keyword evidence="1" id="KW-0812">Transmembrane</keyword>
<feature type="transmembrane region" description="Helical" evidence="1">
    <location>
        <begin position="80"/>
        <end position="103"/>
    </location>
</feature>
<feature type="transmembrane region" description="Helical" evidence="1">
    <location>
        <begin position="109"/>
        <end position="129"/>
    </location>
</feature>
<reference evidence="2" key="1">
    <citation type="submission" date="2023-08" db="EMBL/GenBank/DDBJ databases">
        <title>Black Yeasts Isolated from many extreme environments.</title>
        <authorList>
            <person name="Coleine C."/>
            <person name="Stajich J.E."/>
            <person name="Selbmann L."/>
        </authorList>
    </citation>
    <scope>NUCLEOTIDE SEQUENCE</scope>
    <source>
        <strain evidence="2">CCFEE 5810</strain>
    </source>
</reference>
<sequence>MKITTPWFVDTINEYKTVLIALIVLISLATHWILGPPKLYVEVRRHHHEGTTYFSIKFEEVEMRAWAAGHAWMAAGNVRAVVGGFALGLATLPVFLFVIWVFGLELLDYPQVAFNIVIVPLVICCVAGITRQRDEDGTVVINIQYREAEVKEWAVAYLRISGGSLLGTVIRIVLDPWWGCYEDWLEETLGLRALYDRYVGW</sequence>
<proteinExistence type="predicted"/>
<keyword evidence="1" id="KW-0472">Membrane</keyword>
<evidence type="ECO:0000256" key="1">
    <source>
        <dbReference type="SAM" id="Phobius"/>
    </source>
</evidence>